<dbReference type="PANTHER" id="PTHR46558:SF11">
    <property type="entry name" value="HTH-TYPE TRANSCRIPTIONAL REGULATOR XRE"/>
    <property type="match status" value="1"/>
</dbReference>
<evidence type="ECO:0000259" key="2">
    <source>
        <dbReference type="PROSITE" id="PS50943"/>
    </source>
</evidence>
<evidence type="ECO:0000313" key="3">
    <source>
        <dbReference type="EMBL" id="GIO33274.1"/>
    </source>
</evidence>
<dbReference type="InterPro" id="IPR001387">
    <property type="entry name" value="Cro/C1-type_HTH"/>
</dbReference>
<name>A0A919XIG0_9BACL</name>
<dbReference type="PROSITE" id="PS50943">
    <property type="entry name" value="HTH_CROC1"/>
    <property type="match status" value="1"/>
</dbReference>
<organism evidence="3 4">
    <name type="scientific">Paenibacillus albilobatus</name>
    <dbReference type="NCBI Taxonomy" id="2716884"/>
    <lineage>
        <taxon>Bacteria</taxon>
        <taxon>Bacillati</taxon>
        <taxon>Bacillota</taxon>
        <taxon>Bacilli</taxon>
        <taxon>Bacillales</taxon>
        <taxon>Paenibacillaceae</taxon>
        <taxon>Paenibacillus</taxon>
    </lineage>
</organism>
<dbReference type="CDD" id="cd00093">
    <property type="entry name" value="HTH_XRE"/>
    <property type="match status" value="1"/>
</dbReference>
<dbReference type="RefSeq" id="WP_212958455.1">
    <property type="nucleotide sequence ID" value="NZ_BORQ01000005.1"/>
</dbReference>
<dbReference type="EMBL" id="BORQ01000005">
    <property type="protein sequence ID" value="GIO33274.1"/>
    <property type="molecule type" value="Genomic_DNA"/>
</dbReference>
<dbReference type="SUPFAM" id="SSF47413">
    <property type="entry name" value="lambda repressor-like DNA-binding domains"/>
    <property type="match status" value="1"/>
</dbReference>
<dbReference type="PANTHER" id="PTHR46558">
    <property type="entry name" value="TRACRIPTIONAL REGULATORY PROTEIN-RELATED-RELATED"/>
    <property type="match status" value="1"/>
</dbReference>
<accession>A0A919XIG0</accession>
<sequence length="115" mass="12961">MLTHADLGVKLRAARETSGLTQQEASEKLGIGRQKLINIEKGAAPVDTVLLKQIADLYGYSIDYFFADDDSEEDFQVRFAFRATELVTQDQKIINWARKVMINIKSLQDIDKGLV</sequence>
<evidence type="ECO:0000256" key="1">
    <source>
        <dbReference type="ARBA" id="ARBA00023125"/>
    </source>
</evidence>
<keyword evidence="1" id="KW-0238">DNA-binding</keyword>
<dbReference type="SMART" id="SM00530">
    <property type="entry name" value="HTH_XRE"/>
    <property type="match status" value="1"/>
</dbReference>
<protein>
    <recommendedName>
        <fullName evidence="2">HTH cro/C1-type domain-containing protein</fullName>
    </recommendedName>
</protein>
<dbReference type="Gene3D" id="1.10.260.40">
    <property type="entry name" value="lambda repressor-like DNA-binding domains"/>
    <property type="match status" value="1"/>
</dbReference>
<dbReference type="Pfam" id="PF13560">
    <property type="entry name" value="HTH_31"/>
    <property type="match status" value="1"/>
</dbReference>
<evidence type="ECO:0000313" key="4">
    <source>
        <dbReference type="Proteomes" id="UP000679779"/>
    </source>
</evidence>
<dbReference type="AlphaFoldDB" id="A0A919XIG0"/>
<proteinExistence type="predicted"/>
<dbReference type="InterPro" id="IPR010982">
    <property type="entry name" value="Lambda_DNA-bd_dom_sf"/>
</dbReference>
<dbReference type="Proteomes" id="UP000679779">
    <property type="component" value="Unassembled WGS sequence"/>
</dbReference>
<comment type="caution">
    <text evidence="3">The sequence shown here is derived from an EMBL/GenBank/DDBJ whole genome shotgun (WGS) entry which is preliminary data.</text>
</comment>
<feature type="domain" description="HTH cro/C1-type" evidence="2">
    <location>
        <begin position="11"/>
        <end position="65"/>
    </location>
</feature>
<keyword evidence="4" id="KW-1185">Reference proteome</keyword>
<gene>
    <name evidence="3" type="ORF">J2TS6_44150</name>
</gene>
<reference evidence="3" key="1">
    <citation type="submission" date="2021-03" db="EMBL/GenBank/DDBJ databases">
        <title>Antimicrobial resistance genes in bacteria isolated from Japanese honey, and their potential for conferring macrolide and lincosamide resistance in the American foulbrood pathogen Paenibacillus larvae.</title>
        <authorList>
            <person name="Okamoto M."/>
            <person name="Kumagai M."/>
            <person name="Kanamori H."/>
            <person name="Takamatsu D."/>
        </authorList>
    </citation>
    <scope>NUCLEOTIDE SEQUENCE</scope>
    <source>
        <strain evidence="3">J2TS6</strain>
    </source>
</reference>
<dbReference type="GO" id="GO:0003677">
    <property type="term" value="F:DNA binding"/>
    <property type="evidence" value="ECO:0007669"/>
    <property type="project" value="UniProtKB-KW"/>
</dbReference>